<dbReference type="RefSeq" id="WP_204199726.1">
    <property type="nucleotide sequence ID" value="NZ_JAFEMC010000004.1"/>
</dbReference>
<gene>
    <name evidence="1" type="ORF">ILT43_14670</name>
</gene>
<reference evidence="1 2" key="1">
    <citation type="submission" date="2020-12" db="EMBL/GenBank/DDBJ databases">
        <title>Sphingomonas sp.</title>
        <authorList>
            <person name="Kim M.K."/>
        </authorList>
    </citation>
    <scope>NUCLEOTIDE SEQUENCE [LARGE SCALE GENOMIC DNA]</scope>
    <source>
        <strain evidence="1 2">BT552</strain>
    </source>
</reference>
<dbReference type="EMBL" id="JAFEMC010000004">
    <property type="protein sequence ID" value="MBM6577623.1"/>
    <property type="molecule type" value="Genomic_DNA"/>
</dbReference>
<evidence type="ECO:0000313" key="1">
    <source>
        <dbReference type="EMBL" id="MBM6577623.1"/>
    </source>
</evidence>
<evidence type="ECO:0000313" key="2">
    <source>
        <dbReference type="Proteomes" id="UP000763641"/>
    </source>
</evidence>
<sequence>MTFRGAVTTFSASLGVVPLAAHVLSPVPPSVPLSNRAVSVKTMAA</sequence>
<name>A0ABS2DAV6_9SPHN</name>
<comment type="caution">
    <text evidence="1">The sequence shown here is derived from an EMBL/GenBank/DDBJ whole genome shotgun (WGS) entry which is preliminary data.</text>
</comment>
<accession>A0ABS2DAV6</accession>
<protein>
    <submittedName>
        <fullName evidence="1">Uncharacterized protein</fullName>
    </submittedName>
</protein>
<organism evidence="1 2">
    <name type="scientific">Sphingomonas longa</name>
    <dbReference type="NCBI Taxonomy" id="2778730"/>
    <lineage>
        <taxon>Bacteria</taxon>
        <taxon>Pseudomonadati</taxon>
        <taxon>Pseudomonadota</taxon>
        <taxon>Alphaproteobacteria</taxon>
        <taxon>Sphingomonadales</taxon>
        <taxon>Sphingomonadaceae</taxon>
        <taxon>Sphingomonas</taxon>
    </lineage>
</organism>
<keyword evidence="2" id="KW-1185">Reference proteome</keyword>
<proteinExistence type="predicted"/>
<dbReference type="Proteomes" id="UP000763641">
    <property type="component" value="Unassembled WGS sequence"/>
</dbReference>